<reference evidence="1" key="1">
    <citation type="submission" date="2020-10" db="EMBL/GenBank/DDBJ databases">
        <authorList>
            <person name="Gilroy R."/>
        </authorList>
    </citation>
    <scope>NUCLEOTIDE SEQUENCE</scope>
    <source>
        <strain evidence="1">10532</strain>
    </source>
</reference>
<protein>
    <submittedName>
        <fullName evidence="1">Uncharacterized protein</fullName>
    </submittedName>
</protein>
<evidence type="ECO:0000313" key="2">
    <source>
        <dbReference type="Proteomes" id="UP000823638"/>
    </source>
</evidence>
<dbReference type="EMBL" id="JADIMM010000117">
    <property type="protein sequence ID" value="MBO8458615.1"/>
    <property type="molecule type" value="Genomic_DNA"/>
</dbReference>
<name>A0A9D9N3A4_9SPIR</name>
<sequence length="171" mass="19580">MKNIKKLFMVLFLVICTFGWSSTICLSVVQPSDSPEISKETTRDIESVILTAFYDLDEIVTNSGVLYDKKYFKDDKYFIEKGIEGQEDYVLVLYVDYDSVPERIPEGKTYAKIKKISYKVISVKNQETLSSKSVEGKKFTKKLDDPSKAGTLMAEYIAREAYKVILKDKGY</sequence>
<proteinExistence type="predicted"/>
<gene>
    <name evidence="1" type="ORF">IAA81_10410</name>
</gene>
<dbReference type="AlphaFoldDB" id="A0A9D9N3A4"/>
<organism evidence="1 2">
    <name type="scientific">Candidatus Gallitreponema excrementavium</name>
    <dbReference type="NCBI Taxonomy" id="2840840"/>
    <lineage>
        <taxon>Bacteria</taxon>
        <taxon>Pseudomonadati</taxon>
        <taxon>Spirochaetota</taxon>
        <taxon>Spirochaetia</taxon>
        <taxon>Spirochaetales</taxon>
        <taxon>Candidatus Gallitreponema</taxon>
    </lineage>
</organism>
<dbReference type="Proteomes" id="UP000823638">
    <property type="component" value="Unassembled WGS sequence"/>
</dbReference>
<comment type="caution">
    <text evidence="1">The sequence shown here is derived from an EMBL/GenBank/DDBJ whole genome shotgun (WGS) entry which is preliminary data.</text>
</comment>
<evidence type="ECO:0000313" key="1">
    <source>
        <dbReference type="EMBL" id="MBO8458615.1"/>
    </source>
</evidence>
<accession>A0A9D9N3A4</accession>
<reference evidence="1" key="2">
    <citation type="journal article" date="2021" name="PeerJ">
        <title>Extensive microbial diversity within the chicken gut microbiome revealed by metagenomics and culture.</title>
        <authorList>
            <person name="Gilroy R."/>
            <person name="Ravi A."/>
            <person name="Getino M."/>
            <person name="Pursley I."/>
            <person name="Horton D.L."/>
            <person name="Alikhan N.F."/>
            <person name="Baker D."/>
            <person name="Gharbi K."/>
            <person name="Hall N."/>
            <person name="Watson M."/>
            <person name="Adriaenssens E.M."/>
            <person name="Foster-Nyarko E."/>
            <person name="Jarju S."/>
            <person name="Secka A."/>
            <person name="Antonio M."/>
            <person name="Oren A."/>
            <person name="Chaudhuri R.R."/>
            <person name="La Ragione R."/>
            <person name="Hildebrand F."/>
            <person name="Pallen M.J."/>
        </authorList>
    </citation>
    <scope>NUCLEOTIDE SEQUENCE</scope>
    <source>
        <strain evidence="1">10532</strain>
    </source>
</reference>